<evidence type="ECO:0008006" key="4">
    <source>
        <dbReference type="Google" id="ProtNLM"/>
    </source>
</evidence>
<keyword evidence="1" id="KW-1133">Transmembrane helix</keyword>
<keyword evidence="1" id="KW-0472">Membrane</keyword>
<name>A0ABY8FY26_9ACTO</name>
<organism evidence="2 3">
    <name type="scientific">Arcanobacterium canis</name>
    <dbReference type="NCBI Taxonomy" id="999183"/>
    <lineage>
        <taxon>Bacteria</taxon>
        <taxon>Bacillati</taxon>
        <taxon>Actinomycetota</taxon>
        <taxon>Actinomycetes</taxon>
        <taxon>Actinomycetales</taxon>
        <taxon>Actinomycetaceae</taxon>
        <taxon>Arcanobacterium</taxon>
    </lineage>
</organism>
<feature type="transmembrane region" description="Helical" evidence="1">
    <location>
        <begin position="12"/>
        <end position="34"/>
    </location>
</feature>
<feature type="transmembrane region" description="Helical" evidence="1">
    <location>
        <begin position="168"/>
        <end position="191"/>
    </location>
</feature>
<feature type="transmembrane region" description="Helical" evidence="1">
    <location>
        <begin position="91"/>
        <end position="111"/>
    </location>
</feature>
<proteinExistence type="predicted"/>
<feature type="transmembrane region" description="Helical" evidence="1">
    <location>
        <begin position="198"/>
        <end position="228"/>
    </location>
</feature>
<keyword evidence="1" id="KW-0812">Transmembrane</keyword>
<protein>
    <recommendedName>
        <fullName evidence="4">ABC transporter permease</fullName>
    </recommendedName>
</protein>
<evidence type="ECO:0000313" key="2">
    <source>
        <dbReference type="EMBL" id="WFM83425.1"/>
    </source>
</evidence>
<keyword evidence="3" id="KW-1185">Reference proteome</keyword>
<feature type="transmembrane region" description="Helical" evidence="1">
    <location>
        <begin position="248"/>
        <end position="266"/>
    </location>
</feature>
<dbReference type="RefSeq" id="WP_278012820.1">
    <property type="nucleotide sequence ID" value="NZ_CP121208.1"/>
</dbReference>
<gene>
    <name evidence="2" type="ORF">P7079_00145</name>
</gene>
<evidence type="ECO:0000313" key="3">
    <source>
        <dbReference type="Proteomes" id="UP001215216"/>
    </source>
</evidence>
<feature type="transmembrane region" description="Helical" evidence="1">
    <location>
        <begin position="132"/>
        <end position="156"/>
    </location>
</feature>
<dbReference type="EMBL" id="CP121208">
    <property type="protein sequence ID" value="WFM83425.1"/>
    <property type="molecule type" value="Genomic_DNA"/>
</dbReference>
<dbReference type="Proteomes" id="UP001215216">
    <property type="component" value="Chromosome"/>
</dbReference>
<reference evidence="2 3" key="1">
    <citation type="submission" date="2023-03" db="EMBL/GenBank/DDBJ databases">
        <title>Complete genome of Arcanobacterium canis strain DSM 25104 isolated in 2010 from a canine otitis externa in Germany.</title>
        <authorList>
            <person name="Borowiak M."/>
            <person name="Kreitlow A."/>
            <person name="Malorny B."/>
            <person name="Laemmler C."/>
            <person name="Prenger-Berninghoff E."/>
            <person name="Ploetz M."/>
            <person name="Abdulmawjood A."/>
        </authorList>
    </citation>
    <scope>NUCLEOTIDE SEQUENCE [LARGE SCALE GENOMIC DNA]</scope>
    <source>
        <strain evidence="2 3">DSM 25104</strain>
    </source>
</reference>
<sequence length="271" mass="29319">MQRSLIKADLRPMLWTLPLFLLLTAGALLTYRLLNGSFDTSPSVIFGSSEFGMIHAYPSTTVDTSAIPAGTDVSNPEFSIPTVTLGGPWNLMAGMANLLYIFSLGFGITVSERIKGRLGAGVTRRSLALSTLATAVAVAAIHSAVSGALLMVGDILDDRVVLGSSLWMYLYIPLWHLVFFAWMILMSVFYLRYGGATLIFTILGLWLLLSISFGVLTSPIGAALASWLVNLRDFITLANPAIAETERAALLAVIPALGTWCVMSRMRVKRK</sequence>
<evidence type="ECO:0000256" key="1">
    <source>
        <dbReference type="SAM" id="Phobius"/>
    </source>
</evidence>
<accession>A0ABY8FY26</accession>